<comment type="caution">
    <text evidence="1">The sequence shown here is derived from an EMBL/GenBank/DDBJ whole genome shotgun (WGS) entry which is preliminary data.</text>
</comment>
<evidence type="ECO:0000313" key="1">
    <source>
        <dbReference type="EMBL" id="RKQ93013.1"/>
    </source>
</evidence>
<reference evidence="1 2" key="1">
    <citation type="submission" date="2018-10" db="EMBL/GenBank/DDBJ databases">
        <title>Genomic Encyclopedia of Archaeal and Bacterial Type Strains, Phase II (KMG-II): from individual species to whole genera.</title>
        <authorList>
            <person name="Goeker M."/>
        </authorList>
    </citation>
    <scope>NUCLEOTIDE SEQUENCE [LARGE SCALE GENOMIC DNA]</scope>
    <source>
        <strain evidence="1 2">DSM 14954</strain>
    </source>
</reference>
<keyword evidence="2" id="KW-1185">Reference proteome</keyword>
<dbReference type="Proteomes" id="UP000278962">
    <property type="component" value="Unassembled WGS sequence"/>
</dbReference>
<evidence type="ECO:0000313" key="2">
    <source>
        <dbReference type="Proteomes" id="UP000278962"/>
    </source>
</evidence>
<sequence>MRSRVLKTGRPIAAIVVTMFRTSLLLATARVAAIAAFTSMVVLAPRALAAPVASPPAPTFQVLHNDHIGAVGVPAGAYTLTPFGGLTSTQATQRFSRFLQDYDGVLPAPWTLDPATMTFSAGTLGFTIAPAAPGTPASATTPGRRCPGVFQVEHDDRIAGIAFPAGAYQFTSLRSTCSTNMSSFRRLLARPGSTLPAPWSLNAQTGTFSTAAGARFQVKPAA</sequence>
<dbReference type="OrthoDB" id="9959256at2"/>
<gene>
    <name evidence="1" type="ORF">C8N24_2872</name>
</gene>
<accession>A0A660LGP4</accession>
<dbReference type="RefSeq" id="WP_121250780.1">
    <property type="nucleotide sequence ID" value="NZ_RBIL01000001.1"/>
</dbReference>
<dbReference type="AlphaFoldDB" id="A0A660LGP4"/>
<protein>
    <submittedName>
        <fullName evidence="1">Uncharacterized protein</fullName>
    </submittedName>
</protein>
<proteinExistence type="predicted"/>
<dbReference type="EMBL" id="RBIL01000001">
    <property type="protein sequence ID" value="RKQ93013.1"/>
    <property type="molecule type" value="Genomic_DNA"/>
</dbReference>
<name>A0A660LGP4_9ACTN</name>
<organism evidence="1 2">
    <name type="scientific">Solirubrobacter pauli</name>
    <dbReference type="NCBI Taxonomy" id="166793"/>
    <lineage>
        <taxon>Bacteria</taxon>
        <taxon>Bacillati</taxon>
        <taxon>Actinomycetota</taxon>
        <taxon>Thermoleophilia</taxon>
        <taxon>Solirubrobacterales</taxon>
        <taxon>Solirubrobacteraceae</taxon>
        <taxon>Solirubrobacter</taxon>
    </lineage>
</organism>